<keyword evidence="3" id="KW-1185">Reference proteome</keyword>
<dbReference type="Proteomes" id="UP001500305">
    <property type="component" value="Unassembled WGS sequence"/>
</dbReference>
<feature type="transmembrane region" description="Helical" evidence="1">
    <location>
        <begin position="33"/>
        <end position="52"/>
    </location>
</feature>
<name>A0ABP5Q6H1_9ACTN</name>
<evidence type="ECO:0000313" key="3">
    <source>
        <dbReference type="Proteomes" id="UP001500305"/>
    </source>
</evidence>
<sequence>MGDAVHVKSADGRPNLRAWAHRGLFADPRRQALAVQLSVALYTVWMVVLWVAGGEKSVFYARTPDHGGA</sequence>
<proteinExistence type="predicted"/>
<evidence type="ECO:0000313" key="2">
    <source>
        <dbReference type="EMBL" id="GAA2227249.1"/>
    </source>
</evidence>
<organism evidence="2 3">
    <name type="scientific">Kitasatospora cystarginea</name>
    <dbReference type="NCBI Taxonomy" id="58350"/>
    <lineage>
        <taxon>Bacteria</taxon>
        <taxon>Bacillati</taxon>
        <taxon>Actinomycetota</taxon>
        <taxon>Actinomycetes</taxon>
        <taxon>Kitasatosporales</taxon>
        <taxon>Streptomycetaceae</taxon>
        <taxon>Kitasatospora</taxon>
    </lineage>
</organism>
<keyword evidence="1" id="KW-0472">Membrane</keyword>
<gene>
    <name evidence="2" type="ORF">GCM10010430_03270</name>
</gene>
<evidence type="ECO:0000256" key="1">
    <source>
        <dbReference type="SAM" id="Phobius"/>
    </source>
</evidence>
<protein>
    <submittedName>
        <fullName evidence="2">Uncharacterized protein</fullName>
    </submittedName>
</protein>
<comment type="caution">
    <text evidence="2">The sequence shown here is derived from an EMBL/GenBank/DDBJ whole genome shotgun (WGS) entry which is preliminary data.</text>
</comment>
<reference evidence="3" key="1">
    <citation type="journal article" date="2019" name="Int. J. Syst. Evol. Microbiol.">
        <title>The Global Catalogue of Microorganisms (GCM) 10K type strain sequencing project: providing services to taxonomists for standard genome sequencing and annotation.</title>
        <authorList>
            <consortium name="The Broad Institute Genomics Platform"/>
            <consortium name="The Broad Institute Genome Sequencing Center for Infectious Disease"/>
            <person name="Wu L."/>
            <person name="Ma J."/>
        </authorList>
    </citation>
    <scope>NUCLEOTIDE SEQUENCE [LARGE SCALE GENOMIC DNA]</scope>
    <source>
        <strain evidence="3">JCM 7356</strain>
    </source>
</reference>
<keyword evidence="1" id="KW-0812">Transmembrane</keyword>
<accession>A0ABP5Q6H1</accession>
<dbReference type="EMBL" id="BAAATR010000001">
    <property type="protein sequence ID" value="GAA2227249.1"/>
    <property type="molecule type" value="Genomic_DNA"/>
</dbReference>
<keyword evidence="1" id="KW-1133">Transmembrane helix</keyword>